<evidence type="ECO:0000256" key="6">
    <source>
        <dbReference type="ARBA" id="ARBA00022787"/>
    </source>
</evidence>
<sequence>MDDSWKSAIGQNAPLVIISFLQTDSTIVNYDKELSSLGTQISRDINCNGLMMDTDDDGGLETDGHVSSCIAMSFGDIQPSVLLQELAAIQEVAAGLREIAAQFQHNVVAQATQNLSNNVLSSTIHYWKKHLSQEVDMALRQGVCLRDLPQEQIIVALSLTLVKGVCQQAPHLLRNLFDVALDYIRRDL</sequence>
<dbReference type="Proteomes" id="UP001314229">
    <property type="component" value="Unassembled WGS sequence"/>
</dbReference>
<dbReference type="GO" id="GO:0090200">
    <property type="term" value="P:positive regulation of release of cytochrome c from mitochondria"/>
    <property type="evidence" value="ECO:0007669"/>
    <property type="project" value="TreeGrafter"/>
</dbReference>
<dbReference type="GO" id="GO:0008637">
    <property type="term" value="P:apoptotic mitochondrial changes"/>
    <property type="evidence" value="ECO:0007669"/>
    <property type="project" value="TreeGrafter"/>
</dbReference>
<keyword evidence="4" id="KW-0963">Cytoplasm</keyword>
<keyword evidence="6" id="KW-1000">Mitochondrion outer membrane</keyword>
<protein>
    <recommendedName>
        <fullName evidence="3">BH3-interacting domain death agonist</fullName>
    </recommendedName>
</protein>
<evidence type="ECO:0000256" key="2">
    <source>
        <dbReference type="ARBA" id="ARBA00004496"/>
    </source>
</evidence>
<dbReference type="GO" id="GO:0005741">
    <property type="term" value="C:mitochondrial outer membrane"/>
    <property type="evidence" value="ECO:0007669"/>
    <property type="project" value="UniProtKB-SubCell"/>
</dbReference>
<keyword evidence="7" id="KW-0496">Mitochondrion</keyword>
<evidence type="ECO:0000256" key="1">
    <source>
        <dbReference type="ARBA" id="ARBA00004294"/>
    </source>
</evidence>
<dbReference type="GO" id="GO:2001238">
    <property type="term" value="P:positive regulation of extrinsic apoptotic signaling pathway"/>
    <property type="evidence" value="ECO:0007669"/>
    <property type="project" value="TreeGrafter"/>
</dbReference>
<evidence type="ECO:0000256" key="8">
    <source>
        <dbReference type="ARBA" id="ARBA00023136"/>
    </source>
</evidence>
<dbReference type="GO" id="GO:0005829">
    <property type="term" value="C:cytosol"/>
    <property type="evidence" value="ECO:0007669"/>
    <property type="project" value="TreeGrafter"/>
</dbReference>
<dbReference type="Gene3D" id="1.10.437.10">
    <property type="entry name" value="Blc2-like"/>
    <property type="match status" value="1"/>
</dbReference>
<evidence type="ECO:0000256" key="3">
    <source>
        <dbReference type="ARBA" id="ARBA00015802"/>
    </source>
</evidence>
<dbReference type="GO" id="GO:2001244">
    <property type="term" value="P:positive regulation of intrinsic apoptotic signaling pathway"/>
    <property type="evidence" value="ECO:0007669"/>
    <property type="project" value="TreeGrafter"/>
</dbReference>
<dbReference type="AlphaFoldDB" id="A0AAV1NMH4"/>
<comment type="subcellular location">
    <subcellularLocation>
        <location evidence="2">Cytoplasm</location>
    </subcellularLocation>
    <subcellularLocation>
        <location evidence="1">Mitochondrion outer membrane</location>
    </subcellularLocation>
</comment>
<keyword evidence="8" id="KW-0472">Membrane</keyword>
<dbReference type="InterPro" id="IPR010479">
    <property type="entry name" value="BID"/>
</dbReference>
<reference evidence="9 10" key="1">
    <citation type="submission" date="2024-01" db="EMBL/GenBank/DDBJ databases">
        <authorList>
            <person name="Alioto T."/>
            <person name="Alioto T."/>
            <person name="Gomez Garrido J."/>
        </authorList>
    </citation>
    <scope>NUCLEOTIDE SEQUENCE [LARGE SCALE GENOMIC DNA]</scope>
</reference>
<dbReference type="PANTHER" id="PTHR35447:SF1">
    <property type="entry name" value="BH3-INTERACTING DOMAIN DEATH AGONIST"/>
    <property type="match status" value="1"/>
</dbReference>
<dbReference type="PANTHER" id="PTHR35447">
    <property type="entry name" value="BH3-INTERACTING DOMAIN DEATH AGONIST"/>
    <property type="match status" value="1"/>
</dbReference>
<gene>
    <name evidence="9" type="ORF">FSCOSCO3_A029940</name>
</gene>
<evidence type="ECO:0000313" key="10">
    <source>
        <dbReference type="Proteomes" id="UP001314229"/>
    </source>
</evidence>
<dbReference type="SUPFAM" id="SSF56854">
    <property type="entry name" value="Bcl-2 inhibitors of programmed cell death"/>
    <property type="match status" value="1"/>
</dbReference>
<keyword evidence="10" id="KW-1185">Reference proteome</keyword>
<name>A0AAV1NMH4_SCOSC</name>
<dbReference type="InterPro" id="IPR036834">
    <property type="entry name" value="Bcl-2-like_sf"/>
</dbReference>
<evidence type="ECO:0000256" key="5">
    <source>
        <dbReference type="ARBA" id="ARBA00022703"/>
    </source>
</evidence>
<evidence type="ECO:0000256" key="4">
    <source>
        <dbReference type="ARBA" id="ARBA00022490"/>
    </source>
</evidence>
<dbReference type="EMBL" id="CAWUFR010000043">
    <property type="protein sequence ID" value="CAK6960168.1"/>
    <property type="molecule type" value="Genomic_DNA"/>
</dbReference>
<accession>A0AAV1NMH4</accession>
<dbReference type="Pfam" id="PF06393">
    <property type="entry name" value="BID"/>
    <property type="match status" value="1"/>
</dbReference>
<evidence type="ECO:0000313" key="9">
    <source>
        <dbReference type="EMBL" id="CAK6960168.1"/>
    </source>
</evidence>
<keyword evidence="5" id="KW-0053">Apoptosis</keyword>
<evidence type="ECO:0000256" key="7">
    <source>
        <dbReference type="ARBA" id="ARBA00023128"/>
    </source>
</evidence>
<comment type="caution">
    <text evidence="9">The sequence shown here is derived from an EMBL/GenBank/DDBJ whole genome shotgun (WGS) entry which is preliminary data.</text>
</comment>
<organism evidence="9 10">
    <name type="scientific">Scomber scombrus</name>
    <name type="common">Atlantic mackerel</name>
    <name type="synonym">Scomber vernalis</name>
    <dbReference type="NCBI Taxonomy" id="13677"/>
    <lineage>
        <taxon>Eukaryota</taxon>
        <taxon>Metazoa</taxon>
        <taxon>Chordata</taxon>
        <taxon>Craniata</taxon>
        <taxon>Vertebrata</taxon>
        <taxon>Euteleostomi</taxon>
        <taxon>Actinopterygii</taxon>
        <taxon>Neopterygii</taxon>
        <taxon>Teleostei</taxon>
        <taxon>Neoteleostei</taxon>
        <taxon>Acanthomorphata</taxon>
        <taxon>Pelagiaria</taxon>
        <taxon>Scombriformes</taxon>
        <taxon>Scombridae</taxon>
        <taxon>Scomber</taxon>
    </lineage>
</organism>
<proteinExistence type="predicted"/>